<accession>A0A5A8ELC5</accession>
<feature type="transmembrane region" description="Helical" evidence="2">
    <location>
        <begin position="12"/>
        <end position="33"/>
    </location>
</feature>
<dbReference type="EMBL" id="VLTL01000004">
    <property type="protein sequence ID" value="KAA0171818.1"/>
    <property type="molecule type" value="Genomic_DNA"/>
</dbReference>
<dbReference type="AlphaFoldDB" id="A0A5A8ELC5"/>
<organism evidence="6 7">
    <name type="scientific">Cafeteria roenbergensis</name>
    <name type="common">Marine flagellate</name>
    <dbReference type="NCBI Taxonomy" id="33653"/>
    <lineage>
        <taxon>Eukaryota</taxon>
        <taxon>Sar</taxon>
        <taxon>Stramenopiles</taxon>
        <taxon>Bigyra</taxon>
        <taxon>Opalozoa</taxon>
        <taxon>Bicosoecida</taxon>
        <taxon>Cafeteriaceae</taxon>
        <taxon>Cafeteria</taxon>
    </lineage>
</organism>
<gene>
    <name evidence="6" type="ORF">FNF27_00258</name>
    <name evidence="5" type="ORF">FNF28_00454</name>
    <name evidence="3" type="ORF">FNF29_01392</name>
    <name evidence="4" type="ORF">FNF31_02793</name>
</gene>
<keyword evidence="8" id="KW-1185">Reference proteome</keyword>
<dbReference type="Proteomes" id="UP000325113">
    <property type="component" value="Unassembled WGS sequence"/>
</dbReference>
<evidence type="ECO:0000313" key="7">
    <source>
        <dbReference type="Proteomes" id="UP000322899"/>
    </source>
</evidence>
<protein>
    <submittedName>
        <fullName evidence="6">Uncharacterized protein</fullName>
    </submittedName>
</protein>
<keyword evidence="2" id="KW-0472">Membrane</keyword>
<sequence length="132" mass="14692">MADEQDVTKNRSWMTPTTVALLSPLSIHPLLLFFRHSGKSPRQTLRNMIVGLGVAGVHAAFMGFLWLQIDVAVPVMEANTLDSQIEREKARASAGIGMFGAAAKGRWQQREEEQGKQEEVSMAQALARMERR</sequence>
<dbReference type="Proteomes" id="UP000322899">
    <property type="component" value="Unassembled WGS sequence"/>
</dbReference>
<evidence type="ECO:0000313" key="3">
    <source>
        <dbReference type="EMBL" id="KAA0155973.1"/>
    </source>
</evidence>
<dbReference type="EMBL" id="VLTM01000021">
    <property type="protein sequence ID" value="KAA0163632.1"/>
    <property type="molecule type" value="Genomic_DNA"/>
</dbReference>
<dbReference type="Proteomes" id="UP000323011">
    <property type="component" value="Unassembled WGS sequence"/>
</dbReference>
<dbReference type="EMBL" id="VLTO01000001">
    <property type="protein sequence ID" value="KAA0178409.1"/>
    <property type="molecule type" value="Genomic_DNA"/>
</dbReference>
<feature type="compositionally biased region" description="Basic and acidic residues" evidence="1">
    <location>
        <begin position="108"/>
        <end position="119"/>
    </location>
</feature>
<feature type="transmembrane region" description="Helical" evidence="2">
    <location>
        <begin position="45"/>
        <end position="67"/>
    </location>
</feature>
<keyword evidence="2" id="KW-1133">Transmembrane helix</keyword>
<comment type="caution">
    <text evidence="6">The sequence shown here is derived from an EMBL/GenBank/DDBJ whole genome shotgun (WGS) entry which is preliminary data.</text>
</comment>
<keyword evidence="2" id="KW-0812">Transmembrane</keyword>
<dbReference type="EMBL" id="VLTN01000005">
    <property type="protein sequence ID" value="KAA0155973.1"/>
    <property type="molecule type" value="Genomic_DNA"/>
</dbReference>
<reference evidence="7 8" key="1">
    <citation type="submission" date="2019-07" db="EMBL/GenBank/DDBJ databases">
        <title>Genomes of Cafeteria roenbergensis.</title>
        <authorList>
            <person name="Fischer M.G."/>
            <person name="Hackl T."/>
            <person name="Roman M."/>
        </authorList>
    </citation>
    <scope>NUCLEOTIDE SEQUENCE [LARGE SCALE GENOMIC DNA]</scope>
    <source>
        <strain evidence="3 8">BVI</strain>
        <strain evidence="4 10">Cflag</strain>
        <strain evidence="6 7">E4-10P</strain>
        <strain evidence="5 9">RCC970-E3</strain>
    </source>
</reference>
<name>A0A5A8ELC5_CAFRO</name>
<evidence type="ECO:0000256" key="1">
    <source>
        <dbReference type="SAM" id="MobiDB-lite"/>
    </source>
</evidence>
<evidence type="ECO:0000313" key="8">
    <source>
        <dbReference type="Proteomes" id="UP000323011"/>
    </source>
</evidence>
<evidence type="ECO:0000313" key="5">
    <source>
        <dbReference type="EMBL" id="KAA0171818.1"/>
    </source>
</evidence>
<evidence type="ECO:0000313" key="10">
    <source>
        <dbReference type="Proteomes" id="UP000325113"/>
    </source>
</evidence>
<dbReference type="Proteomes" id="UP000324907">
    <property type="component" value="Unassembled WGS sequence"/>
</dbReference>
<evidence type="ECO:0000313" key="9">
    <source>
        <dbReference type="Proteomes" id="UP000324907"/>
    </source>
</evidence>
<evidence type="ECO:0000313" key="4">
    <source>
        <dbReference type="EMBL" id="KAA0163632.1"/>
    </source>
</evidence>
<proteinExistence type="predicted"/>
<evidence type="ECO:0000256" key="2">
    <source>
        <dbReference type="SAM" id="Phobius"/>
    </source>
</evidence>
<evidence type="ECO:0000313" key="6">
    <source>
        <dbReference type="EMBL" id="KAA0178409.1"/>
    </source>
</evidence>
<feature type="region of interest" description="Disordered" evidence="1">
    <location>
        <begin position="105"/>
        <end position="132"/>
    </location>
</feature>